<dbReference type="GO" id="GO:0008270">
    <property type="term" value="F:zinc ion binding"/>
    <property type="evidence" value="ECO:0007669"/>
    <property type="project" value="UniProtKB-KW"/>
</dbReference>
<sequence length="432" mass="49001">LARVLALLRTHSSGRSLFATFPSLADMDPKARTSGSPLKTCLICGVKTATCHLGVNACRACAVFYRRAKRGKPYACRSNTRRCALNAEGGITCKRCRFDRLVRVLKGTDVEELVDAQAALESSPVGDKTPTPVRDSPTILMNDAADDRLLQAPSTSTSCDFCSSLRPKRPLLDKCKQLYKVMSSTRRTCELGARPNGPHPLQMNEEECPIYPATFGAMNSFTRGRLAAILEFAAGIFTEFAELSKDEKWQLATSFSYRLEAFEGSYRAEKLLPDDREKFLGSYTCYFSHEMADDFFSDCPYDHEKQNVEQANKILHDYIDLTLPARQVIRRAAPDNEEFHAVLLSLFWFIEGMGMREEIVRVADGYRAAVLQELQSYYREELGLTDYATRVGNFFMLILHFERSEMLKENFEMYRLLGVFTDDTFVYQMQKT</sequence>
<keyword evidence="2" id="KW-0863">Zinc-finger</keyword>
<keyword evidence="6" id="KW-0804">Transcription</keyword>
<reference evidence="10" key="1">
    <citation type="submission" date="2023-10" db="EMBL/GenBank/DDBJ databases">
        <title>Genome assembly of Pristionchus species.</title>
        <authorList>
            <person name="Yoshida K."/>
            <person name="Sommer R.J."/>
        </authorList>
    </citation>
    <scope>NUCLEOTIDE SEQUENCE</scope>
    <source>
        <strain evidence="10">RS5133</strain>
    </source>
</reference>
<keyword evidence="11" id="KW-1185">Reference proteome</keyword>
<proteinExistence type="predicted"/>
<feature type="domain" description="Nuclear receptor" evidence="9">
    <location>
        <begin position="38"/>
        <end position="115"/>
    </location>
</feature>
<evidence type="ECO:0000256" key="6">
    <source>
        <dbReference type="ARBA" id="ARBA00023163"/>
    </source>
</evidence>
<dbReference type="AlphaFoldDB" id="A0AAV5VWH0"/>
<evidence type="ECO:0000256" key="7">
    <source>
        <dbReference type="ARBA" id="ARBA00023170"/>
    </source>
</evidence>
<dbReference type="Gene3D" id="3.30.50.10">
    <property type="entry name" value="Erythroid Transcription Factor GATA-1, subunit A"/>
    <property type="match status" value="1"/>
</dbReference>
<dbReference type="EMBL" id="BTSY01000004">
    <property type="protein sequence ID" value="GMT22618.1"/>
    <property type="molecule type" value="Genomic_DNA"/>
</dbReference>
<evidence type="ECO:0000313" key="10">
    <source>
        <dbReference type="EMBL" id="GMT22618.1"/>
    </source>
</evidence>
<evidence type="ECO:0000259" key="9">
    <source>
        <dbReference type="PROSITE" id="PS51030"/>
    </source>
</evidence>
<dbReference type="InterPro" id="IPR013088">
    <property type="entry name" value="Znf_NHR/GATA"/>
</dbReference>
<evidence type="ECO:0000313" key="11">
    <source>
        <dbReference type="Proteomes" id="UP001432322"/>
    </source>
</evidence>
<evidence type="ECO:0000256" key="8">
    <source>
        <dbReference type="ARBA" id="ARBA00023242"/>
    </source>
</evidence>
<dbReference type="PANTHER" id="PTHR46011:SF6">
    <property type="entry name" value="HIGH ZINC ACTIVATED NUCLEAR RECEPTOR PROTEIN"/>
    <property type="match status" value="1"/>
</dbReference>
<dbReference type="GO" id="GO:0043565">
    <property type="term" value="F:sequence-specific DNA binding"/>
    <property type="evidence" value="ECO:0007669"/>
    <property type="project" value="InterPro"/>
</dbReference>
<dbReference type="Pfam" id="PF00105">
    <property type="entry name" value="zf-C4"/>
    <property type="match status" value="1"/>
</dbReference>
<dbReference type="Pfam" id="PF00104">
    <property type="entry name" value="Hormone_recep"/>
    <property type="match status" value="1"/>
</dbReference>
<name>A0AAV5VWH0_9BILA</name>
<evidence type="ECO:0000256" key="2">
    <source>
        <dbReference type="ARBA" id="ARBA00022771"/>
    </source>
</evidence>
<keyword evidence="7" id="KW-0675">Receptor</keyword>
<dbReference type="PROSITE" id="PS51030">
    <property type="entry name" value="NUCLEAR_REC_DBD_2"/>
    <property type="match status" value="1"/>
</dbReference>
<keyword evidence="1" id="KW-0479">Metal-binding</keyword>
<keyword evidence="5" id="KW-0238">DNA-binding</keyword>
<dbReference type="GO" id="GO:0005634">
    <property type="term" value="C:nucleus"/>
    <property type="evidence" value="ECO:0007669"/>
    <property type="project" value="TreeGrafter"/>
</dbReference>
<dbReference type="PANTHER" id="PTHR46011">
    <property type="entry name" value="NUCLEAR HORMONE RECEPTOR FAMILY MEMBER NHR-86-RELATED"/>
    <property type="match status" value="1"/>
</dbReference>
<feature type="non-terminal residue" evidence="10">
    <location>
        <position position="1"/>
    </location>
</feature>
<dbReference type="SMART" id="SM00399">
    <property type="entry name" value="ZnF_C4"/>
    <property type="match status" value="1"/>
</dbReference>
<keyword evidence="8" id="KW-0539">Nucleus</keyword>
<accession>A0AAV5VWH0</accession>
<comment type="caution">
    <text evidence="10">The sequence shown here is derived from an EMBL/GenBank/DDBJ whole genome shotgun (WGS) entry which is preliminary data.</text>
</comment>
<dbReference type="InterPro" id="IPR000536">
    <property type="entry name" value="Nucl_hrmn_rcpt_lig-bd"/>
</dbReference>
<evidence type="ECO:0000256" key="1">
    <source>
        <dbReference type="ARBA" id="ARBA00022723"/>
    </source>
</evidence>
<dbReference type="SUPFAM" id="SSF57716">
    <property type="entry name" value="Glucocorticoid receptor-like (DNA-binding domain)"/>
    <property type="match status" value="1"/>
</dbReference>
<keyword evidence="3" id="KW-0862">Zinc</keyword>
<evidence type="ECO:0000256" key="4">
    <source>
        <dbReference type="ARBA" id="ARBA00023015"/>
    </source>
</evidence>
<protein>
    <recommendedName>
        <fullName evidence="9">Nuclear receptor domain-containing protein</fullName>
    </recommendedName>
</protein>
<organism evidence="10 11">
    <name type="scientific">Pristionchus fissidentatus</name>
    <dbReference type="NCBI Taxonomy" id="1538716"/>
    <lineage>
        <taxon>Eukaryota</taxon>
        <taxon>Metazoa</taxon>
        <taxon>Ecdysozoa</taxon>
        <taxon>Nematoda</taxon>
        <taxon>Chromadorea</taxon>
        <taxon>Rhabditida</taxon>
        <taxon>Rhabditina</taxon>
        <taxon>Diplogasteromorpha</taxon>
        <taxon>Diplogasteroidea</taxon>
        <taxon>Neodiplogasteridae</taxon>
        <taxon>Pristionchus</taxon>
    </lineage>
</organism>
<dbReference type="SMART" id="SM00430">
    <property type="entry name" value="HOLI"/>
    <property type="match status" value="1"/>
</dbReference>
<dbReference type="SUPFAM" id="SSF48508">
    <property type="entry name" value="Nuclear receptor ligand-binding domain"/>
    <property type="match status" value="1"/>
</dbReference>
<dbReference type="Gene3D" id="1.10.565.10">
    <property type="entry name" value="Retinoid X Receptor"/>
    <property type="match status" value="1"/>
</dbReference>
<evidence type="ECO:0000256" key="5">
    <source>
        <dbReference type="ARBA" id="ARBA00023125"/>
    </source>
</evidence>
<dbReference type="InterPro" id="IPR001628">
    <property type="entry name" value="Znf_hrmn_rcpt"/>
</dbReference>
<dbReference type="Proteomes" id="UP001432322">
    <property type="component" value="Unassembled WGS sequence"/>
</dbReference>
<dbReference type="InterPro" id="IPR035500">
    <property type="entry name" value="NHR-like_dom_sf"/>
</dbReference>
<gene>
    <name evidence="10" type="ORF">PFISCL1PPCAC_13915</name>
</gene>
<evidence type="ECO:0000256" key="3">
    <source>
        <dbReference type="ARBA" id="ARBA00022833"/>
    </source>
</evidence>
<keyword evidence="4" id="KW-0805">Transcription regulation</keyword>
<dbReference type="GO" id="GO:0003700">
    <property type="term" value="F:DNA-binding transcription factor activity"/>
    <property type="evidence" value="ECO:0007669"/>
    <property type="project" value="InterPro"/>
</dbReference>